<dbReference type="Pfam" id="PF14213">
    <property type="entry name" value="DUF4325"/>
    <property type="match status" value="1"/>
</dbReference>
<dbReference type="SUPFAM" id="SSF46785">
    <property type="entry name" value="Winged helix' DNA-binding domain"/>
    <property type="match status" value="1"/>
</dbReference>
<protein>
    <submittedName>
        <fullName evidence="2">STAS-like domain-containing protein</fullName>
    </submittedName>
</protein>
<organism evidence="2 3">
    <name type="scientific">Lentzea rhizosphaerae</name>
    <dbReference type="NCBI Taxonomy" id="2041025"/>
    <lineage>
        <taxon>Bacteria</taxon>
        <taxon>Bacillati</taxon>
        <taxon>Actinomycetota</taxon>
        <taxon>Actinomycetes</taxon>
        <taxon>Pseudonocardiales</taxon>
        <taxon>Pseudonocardiaceae</taxon>
        <taxon>Lentzea</taxon>
    </lineage>
</organism>
<dbReference type="Proteomes" id="UP001595690">
    <property type="component" value="Unassembled WGS sequence"/>
</dbReference>
<evidence type="ECO:0000313" key="3">
    <source>
        <dbReference type="Proteomes" id="UP001595690"/>
    </source>
</evidence>
<reference evidence="3" key="1">
    <citation type="journal article" date="2019" name="Int. J. Syst. Evol. Microbiol.">
        <title>The Global Catalogue of Microorganisms (GCM) 10K type strain sequencing project: providing services to taxonomists for standard genome sequencing and annotation.</title>
        <authorList>
            <consortium name="The Broad Institute Genomics Platform"/>
            <consortium name="The Broad Institute Genome Sequencing Center for Infectious Disease"/>
            <person name="Wu L."/>
            <person name="Ma J."/>
        </authorList>
    </citation>
    <scope>NUCLEOTIDE SEQUENCE [LARGE SCALE GENOMIC DNA]</scope>
    <source>
        <strain evidence="3">CGMCC 4.7405</strain>
    </source>
</reference>
<comment type="caution">
    <text evidence="2">The sequence shown here is derived from an EMBL/GenBank/DDBJ whole genome shotgun (WGS) entry which is preliminary data.</text>
</comment>
<gene>
    <name evidence="2" type="ORF">ACFOWZ_42300</name>
</gene>
<dbReference type="RefSeq" id="WP_382379623.1">
    <property type="nucleotide sequence ID" value="NZ_JBHRZI010000046.1"/>
</dbReference>
<proteinExistence type="predicted"/>
<feature type="domain" description="DUF4325" evidence="1">
    <location>
        <begin position="24"/>
        <end position="84"/>
    </location>
</feature>
<keyword evidence="3" id="KW-1185">Reference proteome</keyword>
<evidence type="ECO:0000313" key="2">
    <source>
        <dbReference type="EMBL" id="MFC3898142.1"/>
    </source>
</evidence>
<evidence type="ECO:0000259" key="1">
    <source>
        <dbReference type="Pfam" id="PF14213"/>
    </source>
</evidence>
<dbReference type="InterPro" id="IPR036390">
    <property type="entry name" value="WH_DNA-bd_sf"/>
</dbReference>
<accession>A0ABV8C7T3</accession>
<sequence>MTHAAVFNVVQLGEFPATRSKARDGRSLLEGILAGKTGVDLTIDFTNVTAMTISFADEFLGKFLASLDAASQDVTLKVTGLNVENAEAVTICLERRDVQVVVLDRDGTLKLDGPAPLPETFDAALELGDFKANDLAQRLGISPQNANNRLKRLTAVGALRKTRTVGAARGGKEFAYSAVRASIPDMDSLTL</sequence>
<dbReference type="InterPro" id="IPR025474">
    <property type="entry name" value="DUF4325"/>
</dbReference>
<dbReference type="Pfam" id="PF13412">
    <property type="entry name" value="HTH_24"/>
    <property type="match status" value="1"/>
</dbReference>
<name>A0ABV8C7T3_9PSEU</name>
<dbReference type="EMBL" id="JBHRZI010000046">
    <property type="protein sequence ID" value="MFC3898142.1"/>
    <property type="molecule type" value="Genomic_DNA"/>
</dbReference>